<feature type="domain" description="Ig-like" evidence="1">
    <location>
        <begin position="19"/>
        <end position="111"/>
    </location>
</feature>
<protein>
    <recommendedName>
        <fullName evidence="1">Ig-like domain-containing protein</fullName>
    </recommendedName>
</protein>
<name>A0A922CTH8_MANSE</name>
<gene>
    <name evidence="2" type="ORF">O3G_MSEX011101</name>
</gene>
<feature type="non-terminal residue" evidence="2">
    <location>
        <position position="111"/>
    </location>
</feature>
<evidence type="ECO:0000313" key="2">
    <source>
        <dbReference type="EMBL" id="KAG6458900.1"/>
    </source>
</evidence>
<reference evidence="2" key="1">
    <citation type="journal article" date="2016" name="Insect Biochem. Mol. Biol.">
        <title>Multifaceted biological insights from a draft genome sequence of the tobacco hornworm moth, Manduca sexta.</title>
        <authorList>
            <person name="Kanost M.R."/>
            <person name="Arrese E.L."/>
            <person name="Cao X."/>
            <person name="Chen Y.R."/>
            <person name="Chellapilla S."/>
            <person name="Goldsmith M.R."/>
            <person name="Grosse-Wilde E."/>
            <person name="Heckel D.G."/>
            <person name="Herndon N."/>
            <person name="Jiang H."/>
            <person name="Papanicolaou A."/>
            <person name="Qu J."/>
            <person name="Soulages J.L."/>
            <person name="Vogel H."/>
            <person name="Walters J."/>
            <person name="Waterhouse R.M."/>
            <person name="Ahn S.J."/>
            <person name="Almeida F.C."/>
            <person name="An C."/>
            <person name="Aqrawi P."/>
            <person name="Bretschneider A."/>
            <person name="Bryant W.B."/>
            <person name="Bucks S."/>
            <person name="Chao H."/>
            <person name="Chevignon G."/>
            <person name="Christen J.M."/>
            <person name="Clarke D.F."/>
            <person name="Dittmer N.T."/>
            <person name="Ferguson L.C.F."/>
            <person name="Garavelou S."/>
            <person name="Gordon K.H.J."/>
            <person name="Gunaratna R.T."/>
            <person name="Han Y."/>
            <person name="Hauser F."/>
            <person name="He Y."/>
            <person name="Heidel-Fischer H."/>
            <person name="Hirsh A."/>
            <person name="Hu Y."/>
            <person name="Jiang H."/>
            <person name="Kalra D."/>
            <person name="Klinner C."/>
            <person name="Konig C."/>
            <person name="Kovar C."/>
            <person name="Kroll A.R."/>
            <person name="Kuwar S.S."/>
            <person name="Lee S.L."/>
            <person name="Lehman R."/>
            <person name="Li K."/>
            <person name="Li Z."/>
            <person name="Liang H."/>
            <person name="Lovelace S."/>
            <person name="Lu Z."/>
            <person name="Mansfield J.H."/>
            <person name="McCulloch K.J."/>
            <person name="Mathew T."/>
            <person name="Morton B."/>
            <person name="Muzny D.M."/>
            <person name="Neunemann D."/>
            <person name="Ongeri F."/>
            <person name="Pauchet Y."/>
            <person name="Pu L.L."/>
            <person name="Pyrousis I."/>
            <person name="Rao X.J."/>
            <person name="Redding A."/>
            <person name="Roesel C."/>
            <person name="Sanchez-Gracia A."/>
            <person name="Schaack S."/>
            <person name="Shukla A."/>
            <person name="Tetreau G."/>
            <person name="Wang Y."/>
            <person name="Xiong G.H."/>
            <person name="Traut W."/>
            <person name="Walsh T.K."/>
            <person name="Worley K.C."/>
            <person name="Wu D."/>
            <person name="Wu W."/>
            <person name="Wu Y.Q."/>
            <person name="Zhang X."/>
            <person name="Zou Z."/>
            <person name="Zucker H."/>
            <person name="Briscoe A.D."/>
            <person name="Burmester T."/>
            <person name="Clem R.J."/>
            <person name="Feyereisen R."/>
            <person name="Grimmelikhuijzen C.J.P."/>
            <person name="Hamodrakas S.J."/>
            <person name="Hansson B.S."/>
            <person name="Huguet E."/>
            <person name="Jermiin L.S."/>
            <person name="Lan Q."/>
            <person name="Lehman H.K."/>
            <person name="Lorenzen M."/>
            <person name="Merzendorfer H."/>
            <person name="Michalopoulos I."/>
            <person name="Morton D.B."/>
            <person name="Muthukrishnan S."/>
            <person name="Oakeshott J.G."/>
            <person name="Palmer W."/>
            <person name="Park Y."/>
            <person name="Passarelli A.L."/>
            <person name="Rozas J."/>
            <person name="Schwartz L.M."/>
            <person name="Smith W."/>
            <person name="Southgate A."/>
            <person name="Vilcinskas A."/>
            <person name="Vogt R."/>
            <person name="Wang P."/>
            <person name="Werren J."/>
            <person name="Yu X.Q."/>
            <person name="Zhou J.J."/>
            <person name="Brown S.J."/>
            <person name="Scherer S.E."/>
            <person name="Richards S."/>
            <person name="Blissard G.W."/>
        </authorList>
    </citation>
    <scope>NUCLEOTIDE SEQUENCE</scope>
</reference>
<dbReference type="Proteomes" id="UP000791440">
    <property type="component" value="Unassembled WGS sequence"/>
</dbReference>
<organism evidence="2 3">
    <name type="scientific">Manduca sexta</name>
    <name type="common">Tobacco hawkmoth</name>
    <name type="synonym">Tobacco hornworm</name>
    <dbReference type="NCBI Taxonomy" id="7130"/>
    <lineage>
        <taxon>Eukaryota</taxon>
        <taxon>Metazoa</taxon>
        <taxon>Ecdysozoa</taxon>
        <taxon>Arthropoda</taxon>
        <taxon>Hexapoda</taxon>
        <taxon>Insecta</taxon>
        <taxon>Pterygota</taxon>
        <taxon>Neoptera</taxon>
        <taxon>Endopterygota</taxon>
        <taxon>Lepidoptera</taxon>
        <taxon>Glossata</taxon>
        <taxon>Ditrysia</taxon>
        <taxon>Bombycoidea</taxon>
        <taxon>Sphingidae</taxon>
        <taxon>Sphinginae</taxon>
        <taxon>Sphingini</taxon>
        <taxon>Manduca</taxon>
    </lineage>
</organism>
<reference evidence="2" key="2">
    <citation type="submission" date="2020-12" db="EMBL/GenBank/DDBJ databases">
        <authorList>
            <person name="Kanost M."/>
        </authorList>
    </citation>
    <scope>NUCLEOTIDE SEQUENCE</scope>
</reference>
<proteinExistence type="predicted"/>
<dbReference type="InterPro" id="IPR007110">
    <property type="entry name" value="Ig-like_dom"/>
</dbReference>
<evidence type="ECO:0000259" key="1">
    <source>
        <dbReference type="PROSITE" id="PS50835"/>
    </source>
</evidence>
<comment type="caution">
    <text evidence="2">The sequence shown here is derived from an EMBL/GenBank/DDBJ whole genome shotgun (WGS) entry which is preliminary data.</text>
</comment>
<dbReference type="PROSITE" id="PS50835">
    <property type="entry name" value="IG_LIKE"/>
    <property type="match status" value="1"/>
</dbReference>
<dbReference type="AlphaFoldDB" id="A0A922CTH8"/>
<sequence>MRGRHAYHQSNLFFRQLYKRILYTGPLSRQEALEGGNTTFLCDTTPDSTDDEFMILVWYRNNVPIYSFEFPDKEWADPAFNTNGRLKADLYRQPTALVVTALTEDDQALYH</sequence>
<accession>A0A922CTH8</accession>
<dbReference type="EMBL" id="JH668600">
    <property type="protein sequence ID" value="KAG6458900.1"/>
    <property type="molecule type" value="Genomic_DNA"/>
</dbReference>
<evidence type="ECO:0000313" key="3">
    <source>
        <dbReference type="Proteomes" id="UP000791440"/>
    </source>
</evidence>
<keyword evidence="3" id="KW-1185">Reference proteome</keyword>